<proteinExistence type="predicted"/>
<dbReference type="KEGG" id="bfu:BCIN_15g05210"/>
<dbReference type="EMBL" id="CP009819">
    <property type="protein sequence ID" value="ATZ58050.1"/>
    <property type="molecule type" value="Genomic_DNA"/>
</dbReference>
<dbReference type="OrthoDB" id="3438983at2759"/>
<reference evidence="3 4" key="1">
    <citation type="journal article" date="2011" name="PLoS Genet.">
        <title>Genomic analysis of the necrotrophic fungal pathogens Sclerotinia sclerotiorum and Botrytis cinerea.</title>
        <authorList>
            <person name="Amselem J."/>
            <person name="Cuomo C.A."/>
            <person name="van Kan J.A."/>
            <person name="Viaud M."/>
            <person name="Benito E.P."/>
            <person name="Couloux A."/>
            <person name="Coutinho P.M."/>
            <person name="de Vries R.P."/>
            <person name="Dyer P.S."/>
            <person name="Fillinger S."/>
            <person name="Fournier E."/>
            <person name="Gout L."/>
            <person name="Hahn M."/>
            <person name="Kohn L."/>
            <person name="Lapalu N."/>
            <person name="Plummer K.M."/>
            <person name="Pradier J.M."/>
            <person name="Quevillon E."/>
            <person name="Sharon A."/>
            <person name="Simon A."/>
            <person name="ten Have A."/>
            <person name="Tudzynski B."/>
            <person name="Tudzynski P."/>
            <person name="Wincker P."/>
            <person name="Andrew M."/>
            <person name="Anthouard V."/>
            <person name="Beever R.E."/>
            <person name="Beffa R."/>
            <person name="Benoit I."/>
            <person name="Bouzid O."/>
            <person name="Brault B."/>
            <person name="Chen Z."/>
            <person name="Choquer M."/>
            <person name="Collemare J."/>
            <person name="Cotton P."/>
            <person name="Danchin E.G."/>
            <person name="Da Silva C."/>
            <person name="Gautier A."/>
            <person name="Giraud C."/>
            <person name="Giraud T."/>
            <person name="Gonzalez C."/>
            <person name="Grossetete S."/>
            <person name="Guldener U."/>
            <person name="Henrissat B."/>
            <person name="Howlett B.J."/>
            <person name="Kodira C."/>
            <person name="Kretschmer M."/>
            <person name="Lappartient A."/>
            <person name="Leroch M."/>
            <person name="Levis C."/>
            <person name="Mauceli E."/>
            <person name="Neuveglise C."/>
            <person name="Oeser B."/>
            <person name="Pearson M."/>
            <person name="Poulain J."/>
            <person name="Poussereau N."/>
            <person name="Quesneville H."/>
            <person name="Rascle C."/>
            <person name="Schumacher J."/>
            <person name="Segurens B."/>
            <person name="Sexton A."/>
            <person name="Silva E."/>
            <person name="Sirven C."/>
            <person name="Soanes D.M."/>
            <person name="Talbot N.J."/>
            <person name="Templeton M."/>
            <person name="Yandava C."/>
            <person name="Yarden O."/>
            <person name="Zeng Q."/>
            <person name="Rollins J.A."/>
            <person name="Lebrun M.H."/>
            <person name="Dickman M."/>
        </authorList>
    </citation>
    <scope>NUCLEOTIDE SEQUENCE [LARGE SCALE GENOMIC DNA]</scope>
    <source>
        <strain evidence="3 4">B05.10</strain>
    </source>
</reference>
<organism evidence="3 4">
    <name type="scientific">Botryotinia fuckeliana (strain B05.10)</name>
    <name type="common">Noble rot fungus</name>
    <name type="synonym">Botrytis cinerea</name>
    <dbReference type="NCBI Taxonomy" id="332648"/>
    <lineage>
        <taxon>Eukaryota</taxon>
        <taxon>Fungi</taxon>
        <taxon>Dikarya</taxon>
        <taxon>Ascomycota</taxon>
        <taxon>Pezizomycotina</taxon>
        <taxon>Leotiomycetes</taxon>
        <taxon>Helotiales</taxon>
        <taxon>Sclerotiniaceae</taxon>
        <taxon>Botrytis</taxon>
    </lineage>
</organism>
<feature type="compositionally biased region" description="Gly residues" evidence="1">
    <location>
        <begin position="38"/>
        <end position="59"/>
    </location>
</feature>
<feature type="domain" description="DUF6590" evidence="2">
    <location>
        <begin position="287"/>
        <end position="378"/>
    </location>
</feature>
<evidence type="ECO:0000256" key="1">
    <source>
        <dbReference type="SAM" id="MobiDB-lite"/>
    </source>
</evidence>
<reference evidence="3 4" key="3">
    <citation type="journal article" date="2017" name="Mol. Plant Pathol.">
        <title>A gapless genome sequence of the fungus Botrytis cinerea.</title>
        <authorList>
            <person name="Van Kan J.A."/>
            <person name="Stassen J.H."/>
            <person name="Mosbach A."/>
            <person name="Van Der Lee T.A."/>
            <person name="Faino L."/>
            <person name="Farmer A.D."/>
            <person name="Papasotiriou D.G."/>
            <person name="Zhou S."/>
            <person name="Seidl M.F."/>
            <person name="Cottam E."/>
            <person name="Edel D."/>
            <person name="Hahn M."/>
            <person name="Schwartz D.C."/>
            <person name="Dietrich R.A."/>
            <person name="Widdison S."/>
            <person name="Scalliet G."/>
        </authorList>
    </citation>
    <scope>NUCLEOTIDE SEQUENCE [LARGE SCALE GENOMIC DNA]</scope>
    <source>
        <strain evidence="3 4">B05.10</strain>
    </source>
</reference>
<protein>
    <recommendedName>
        <fullName evidence="2">DUF6590 domain-containing protein</fullName>
    </recommendedName>
</protein>
<dbReference type="GeneID" id="36394960"/>
<reference evidence="3 4" key="2">
    <citation type="journal article" date="2012" name="Eukaryot. Cell">
        <title>Genome update of Botrytis cinerea strains B05.10 and T4.</title>
        <authorList>
            <person name="Staats M."/>
            <person name="van Kan J.A."/>
        </authorList>
    </citation>
    <scope>NUCLEOTIDE SEQUENCE [LARGE SCALE GENOMIC DNA]</scope>
    <source>
        <strain evidence="3 4">B05.10</strain>
    </source>
</reference>
<accession>A0A384K5E5</accession>
<keyword evidence="4" id="KW-1185">Reference proteome</keyword>
<sequence>MLQQNLILSLIGKYIKLIPNSTHLQRELKISRMAHQGGTQGSGDGRGGSQAAWGRGGTARGNESGLRRSGSGRGDGLASAPSGAARGMPALPLGRGNEPARGRGHAGTLSASMSSLSLDNRPAAGALTPSVIMPTPQGRGQPAPLKGTAPAFQPGVPLGGIPVPPKPPSEQPAVTTTAPLPPPGQVVPLPDSRMELPYEGHELPRFPHEPWEHGKAMLDNPFWYDPVPSTIMVDDVERPKLDKKLYEAVGDKQPECKPPPLYNDAIMQTAPYKRMERYGSAHLPGAYHHGDVICAVEHYPDFTRTIPEKNDRYRTDTVFGPVFSKERKYIVLQKYREHCVVIPIFTHTGRGLAGKPPAVRDHYISIRDGDRPNQAPPENIHGNLQTHRYPEFQDRRDRRRVPNFHIMSDKSAAYFVYPICHRYSVPCIFESRLRTDSLDYLLHIYLDFGPNPSPAYFTHKPHRRITDAGDNISQGV</sequence>
<dbReference type="InterPro" id="IPR046497">
    <property type="entry name" value="DUF6590"/>
</dbReference>
<feature type="region of interest" description="Disordered" evidence="1">
    <location>
        <begin position="35"/>
        <end position="110"/>
    </location>
</feature>
<evidence type="ECO:0000313" key="3">
    <source>
        <dbReference type="EMBL" id="ATZ58050.1"/>
    </source>
</evidence>
<dbReference type="Proteomes" id="UP000001798">
    <property type="component" value="Chromosome 15"/>
</dbReference>
<gene>
    <name evidence="3" type="ORF">BCIN_15g05210</name>
</gene>
<name>A0A384K5E5_BOTFB</name>
<evidence type="ECO:0000313" key="4">
    <source>
        <dbReference type="Proteomes" id="UP000001798"/>
    </source>
</evidence>
<dbReference type="Pfam" id="PF20233">
    <property type="entry name" value="DUF6590"/>
    <property type="match status" value="1"/>
</dbReference>
<dbReference type="VEuPathDB" id="FungiDB:Bcin15g05210"/>
<feature type="compositionally biased region" description="Low complexity" evidence="1">
    <location>
        <begin position="60"/>
        <end position="69"/>
    </location>
</feature>
<dbReference type="AlphaFoldDB" id="A0A384K5E5"/>
<evidence type="ECO:0000259" key="2">
    <source>
        <dbReference type="Pfam" id="PF20233"/>
    </source>
</evidence>
<dbReference type="RefSeq" id="XP_024553522.1">
    <property type="nucleotide sequence ID" value="XM_024697706.1"/>
</dbReference>